<dbReference type="Proteomes" id="UP000194546">
    <property type="component" value="Unassembled WGS sequence"/>
</dbReference>
<proteinExistence type="predicted"/>
<gene>
    <name evidence="1" type="ORF">PAMC26510_18175</name>
</gene>
<dbReference type="AlphaFoldDB" id="A0A242MQY5"/>
<evidence type="ECO:0000313" key="2">
    <source>
        <dbReference type="Proteomes" id="UP000194546"/>
    </source>
</evidence>
<name>A0A242MQY5_CABSO</name>
<dbReference type="EMBL" id="NBTY01000098">
    <property type="protein sequence ID" value="OTP73739.1"/>
    <property type="molecule type" value="Genomic_DNA"/>
</dbReference>
<organism evidence="1 2">
    <name type="scientific">Caballeronia sordidicola</name>
    <name type="common">Burkholderia sordidicola</name>
    <dbReference type="NCBI Taxonomy" id="196367"/>
    <lineage>
        <taxon>Bacteria</taxon>
        <taxon>Pseudomonadati</taxon>
        <taxon>Pseudomonadota</taxon>
        <taxon>Betaproteobacteria</taxon>
        <taxon>Burkholderiales</taxon>
        <taxon>Burkholderiaceae</taxon>
        <taxon>Caballeronia</taxon>
    </lineage>
</organism>
<comment type="caution">
    <text evidence="1">The sequence shown here is derived from an EMBL/GenBank/DDBJ whole genome shotgun (WGS) entry which is preliminary data.</text>
</comment>
<reference evidence="1 2" key="1">
    <citation type="submission" date="2017-03" db="EMBL/GenBank/DDBJ databases">
        <title>Genome analysis of strain PAMC 26510.</title>
        <authorList>
            <person name="Oh H.-M."/>
            <person name="Yang J.-A."/>
        </authorList>
    </citation>
    <scope>NUCLEOTIDE SEQUENCE [LARGE SCALE GENOMIC DNA]</scope>
    <source>
        <strain evidence="1 2">PAMC 26510</strain>
    </source>
</reference>
<accession>A0A242MQY5</accession>
<sequence length="43" mass="4990">MARDSDFRFDRFVVQAFLWIEHSTHIDSKMAKAADAAFAMNQI</sequence>
<protein>
    <submittedName>
        <fullName evidence="1">Uncharacterized protein</fullName>
    </submittedName>
</protein>
<evidence type="ECO:0000313" key="1">
    <source>
        <dbReference type="EMBL" id="OTP73739.1"/>
    </source>
</evidence>